<dbReference type="Pfam" id="PF13508">
    <property type="entry name" value="Acetyltransf_7"/>
    <property type="match status" value="1"/>
</dbReference>
<protein>
    <recommendedName>
        <fullName evidence="2">N-acetyltransferase domain-containing protein</fullName>
    </recommendedName>
</protein>
<gene>
    <name evidence="3" type="ORF">N0V91_004749</name>
</gene>
<evidence type="ECO:0000313" key="4">
    <source>
        <dbReference type="Proteomes" id="UP001140510"/>
    </source>
</evidence>
<dbReference type="Gene3D" id="3.40.630.30">
    <property type="match status" value="1"/>
</dbReference>
<feature type="compositionally biased region" description="Polar residues" evidence="1">
    <location>
        <begin position="313"/>
        <end position="336"/>
    </location>
</feature>
<dbReference type="AlphaFoldDB" id="A0A9W8ZG01"/>
<dbReference type="SUPFAM" id="SSF55729">
    <property type="entry name" value="Acyl-CoA N-acyltransferases (Nat)"/>
    <property type="match status" value="1"/>
</dbReference>
<feature type="domain" description="N-acetyltransferase" evidence="2">
    <location>
        <begin position="97"/>
        <end position="243"/>
    </location>
</feature>
<dbReference type="InterPro" id="IPR052523">
    <property type="entry name" value="Trichothecene_AcTrans"/>
</dbReference>
<dbReference type="InterPro" id="IPR000182">
    <property type="entry name" value="GNAT_dom"/>
</dbReference>
<reference evidence="3" key="1">
    <citation type="submission" date="2022-10" db="EMBL/GenBank/DDBJ databases">
        <title>Tapping the CABI collections for fungal endophytes: first genome assemblies for Collariella, Neodidymelliopsis, Ascochyta clinopodiicola, Didymella pomorum, Didymosphaeria variabile, Neocosmospora piperis and Neocucurbitaria cava.</title>
        <authorList>
            <person name="Hill R."/>
        </authorList>
    </citation>
    <scope>NUCLEOTIDE SEQUENCE</scope>
    <source>
        <strain evidence="3">IMI 355091</strain>
    </source>
</reference>
<dbReference type="PANTHER" id="PTHR42791:SF2">
    <property type="entry name" value="N-ACETYLTRANSFERASE DOMAIN-CONTAINING PROTEIN"/>
    <property type="match status" value="1"/>
</dbReference>
<evidence type="ECO:0000313" key="3">
    <source>
        <dbReference type="EMBL" id="KAJ4406295.1"/>
    </source>
</evidence>
<organism evidence="3 4">
    <name type="scientific">Didymella pomorum</name>
    <dbReference type="NCBI Taxonomy" id="749634"/>
    <lineage>
        <taxon>Eukaryota</taxon>
        <taxon>Fungi</taxon>
        <taxon>Dikarya</taxon>
        <taxon>Ascomycota</taxon>
        <taxon>Pezizomycotina</taxon>
        <taxon>Dothideomycetes</taxon>
        <taxon>Pleosporomycetidae</taxon>
        <taxon>Pleosporales</taxon>
        <taxon>Pleosporineae</taxon>
        <taxon>Didymellaceae</taxon>
        <taxon>Didymella</taxon>
    </lineage>
</organism>
<dbReference type="Proteomes" id="UP001140510">
    <property type="component" value="Unassembled WGS sequence"/>
</dbReference>
<accession>A0A9W8ZG01</accession>
<dbReference type="CDD" id="cd04301">
    <property type="entry name" value="NAT_SF"/>
    <property type="match status" value="1"/>
</dbReference>
<keyword evidence="4" id="KW-1185">Reference proteome</keyword>
<dbReference type="InterPro" id="IPR016181">
    <property type="entry name" value="Acyl_CoA_acyltransferase"/>
</dbReference>
<comment type="caution">
    <text evidence="3">The sequence shown here is derived from an EMBL/GenBank/DDBJ whole genome shotgun (WGS) entry which is preliminary data.</text>
</comment>
<name>A0A9W8ZG01_9PLEO</name>
<dbReference type="PANTHER" id="PTHR42791">
    <property type="entry name" value="GNAT FAMILY ACETYLTRANSFERASE"/>
    <property type="match status" value="1"/>
</dbReference>
<feature type="region of interest" description="Disordered" evidence="1">
    <location>
        <begin position="313"/>
        <end position="337"/>
    </location>
</feature>
<sequence length="429" mass="48145">MTTTYNPETVPVEESKRLLASEIKIEIASEQDAHKIAEGLFVCYPDSSIDTIQPPHLRPQNYKQIRVQRLAKSSLPTFSTPGITWLKAVHVPTNTIIGAACWTGPDAPIVCPFRRDAFTLYGWQERLGWSDEEIDELFAHCDHDLGTERHQRDDKVRKEMLGDEKHWYLALLLTWPEWQGRGVGRRLLDWGIERADKEDTVMYLETSAKGKNVYEHVGFVVQGEGKVMIRRGHSKTPRPKSVTAKESASLAKLHRYSACGRSCATLEGLVRHCSAVKHDFTYANANSTIGISSLDKHWRDLLKLAVNALSQSQNDRSPFDDITSQNPSASLSQTATLHKRWPPVPPEEYGSTMSGLVSLLSAELKSRYAKSTLGDDDTYLLDPALSDPSVLSPSNNIPHFGRAFYHHHDATWSNHHLEAACVQLVQESV</sequence>
<dbReference type="GO" id="GO:0016747">
    <property type="term" value="F:acyltransferase activity, transferring groups other than amino-acyl groups"/>
    <property type="evidence" value="ECO:0007669"/>
    <property type="project" value="InterPro"/>
</dbReference>
<evidence type="ECO:0000256" key="1">
    <source>
        <dbReference type="SAM" id="MobiDB-lite"/>
    </source>
</evidence>
<dbReference type="PROSITE" id="PS51186">
    <property type="entry name" value="GNAT"/>
    <property type="match status" value="1"/>
</dbReference>
<proteinExistence type="predicted"/>
<dbReference type="OrthoDB" id="196847at2759"/>
<dbReference type="EMBL" id="JAPEVA010000028">
    <property type="protein sequence ID" value="KAJ4406295.1"/>
    <property type="molecule type" value="Genomic_DNA"/>
</dbReference>
<evidence type="ECO:0000259" key="2">
    <source>
        <dbReference type="PROSITE" id="PS51186"/>
    </source>
</evidence>